<keyword evidence="4" id="KW-0804">Transcription</keyword>
<feature type="compositionally biased region" description="Polar residues" evidence="6">
    <location>
        <begin position="29"/>
        <end position="38"/>
    </location>
</feature>
<keyword evidence="9" id="KW-1185">Reference proteome</keyword>
<dbReference type="GO" id="GO:0000978">
    <property type="term" value="F:RNA polymerase II cis-regulatory region sequence-specific DNA binding"/>
    <property type="evidence" value="ECO:0007669"/>
    <property type="project" value="TreeGrafter"/>
</dbReference>
<dbReference type="AlphaFoldDB" id="A0A667H798"/>
<sequence>VSKQGVEREGEREMRGSPQSGAHAHLKWGSSSTNADDLSQSQIEESQDSSDSIGSSRKACGILAWCASCRKILKGLSSEDTWGRTEDRENPGVSAVTSMSVPTPIYQTSSGQYIAIAPKGDLQLASSGTDGV</sequence>
<organism evidence="8 9">
    <name type="scientific">Lynx canadensis</name>
    <name type="common">Canada lynx</name>
    <name type="synonym">Felis canadensis</name>
    <dbReference type="NCBI Taxonomy" id="61383"/>
    <lineage>
        <taxon>Eukaryota</taxon>
        <taxon>Metazoa</taxon>
        <taxon>Chordata</taxon>
        <taxon>Craniata</taxon>
        <taxon>Vertebrata</taxon>
        <taxon>Euteleostomi</taxon>
        <taxon>Mammalia</taxon>
        <taxon>Eutheria</taxon>
        <taxon>Laurasiatheria</taxon>
        <taxon>Carnivora</taxon>
        <taxon>Feliformia</taxon>
        <taxon>Felidae</taxon>
        <taxon>Felinae</taxon>
        <taxon>Lynx</taxon>
    </lineage>
</organism>
<dbReference type="InterPro" id="IPR001630">
    <property type="entry name" value="Leuzip_CREB"/>
</dbReference>
<dbReference type="GO" id="GO:0000981">
    <property type="term" value="F:DNA-binding transcription factor activity, RNA polymerase II-specific"/>
    <property type="evidence" value="ECO:0007669"/>
    <property type="project" value="TreeGrafter"/>
</dbReference>
<feature type="domain" description="KID" evidence="7">
    <location>
        <begin position="36"/>
        <end position="95"/>
    </location>
</feature>
<dbReference type="Proteomes" id="UP000472241">
    <property type="component" value="Unplaced"/>
</dbReference>
<dbReference type="Pfam" id="PF02173">
    <property type="entry name" value="pKID"/>
    <property type="match status" value="1"/>
</dbReference>
<dbReference type="PRINTS" id="PR00041">
    <property type="entry name" value="LEUZIPPRCREB"/>
</dbReference>
<evidence type="ECO:0000256" key="3">
    <source>
        <dbReference type="ARBA" id="ARBA00023125"/>
    </source>
</evidence>
<feature type="compositionally biased region" description="Low complexity" evidence="6">
    <location>
        <begin position="39"/>
        <end position="55"/>
    </location>
</feature>
<evidence type="ECO:0000256" key="6">
    <source>
        <dbReference type="SAM" id="MobiDB-lite"/>
    </source>
</evidence>
<reference evidence="8" key="1">
    <citation type="submission" date="2025-08" db="UniProtKB">
        <authorList>
            <consortium name="Ensembl"/>
        </authorList>
    </citation>
    <scope>IDENTIFICATION</scope>
</reference>
<dbReference type="PROSITE" id="PS50953">
    <property type="entry name" value="KID"/>
    <property type="match status" value="1"/>
</dbReference>
<evidence type="ECO:0000256" key="4">
    <source>
        <dbReference type="ARBA" id="ARBA00023163"/>
    </source>
</evidence>
<keyword evidence="2" id="KW-0805">Transcription regulation</keyword>
<evidence type="ECO:0000256" key="2">
    <source>
        <dbReference type="ARBA" id="ARBA00023015"/>
    </source>
</evidence>
<name>A0A667H798_LYNCA</name>
<evidence type="ECO:0000256" key="1">
    <source>
        <dbReference type="ARBA" id="ARBA00004123"/>
    </source>
</evidence>
<dbReference type="PANTHER" id="PTHR45879">
    <property type="entry name" value="CYCLIC AMP RESPONSE ELEMENT-BINDING PROTEIN B"/>
    <property type="match status" value="1"/>
</dbReference>
<evidence type="ECO:0000313" key="9">
    <source>
        <dbReference type="Proteomes" id="UP000472241"/>
    </source>
</evidence>
<dbReference type="PANTHER" id="PTHR45879:SF2">
    <property type="entry name" value="CYCLIC AMP-DEPENDENT TRANSCRIPTION FACTOR ATF-1"/>
    <property type="match status" value="1"/>
</dbReference>
<evidence type="ECO:0000313" key="8">
    <source>
        <dbReference type="Ensembl" id="ENSLCNP00005016353.1"/>
    </source>
</evidence>
<feature type="compositionally biased region" description="Basic and acidic residues" evidence="6">
    <location>
        <begin position="1"/>
        <end position="15"/>
    </location>
</feature>
<dbReference type="InterPro" id="IPR003102">
    <property type="entry name" value="CREB1-like_pKID"/>
</dbReference>
<evidence type="ECO:0000259" key="7">
    <source>
        <dbReference type="PROSITE" id="PS50953"/>
    </source>
</evidence>
<proteinExistence type="predicted"/>
<dbReference type="GO" id="GO:1990589">
    <property type="term" value="C:ATF4-CREB1 transcription factor complex"/>
    <property type="evidence" value="ECO:0007669"/>
    <property type="project" value="TreeGrafter"/>
</dbReference>
<protein>
    <recommendedName>
        <fullName evidence="7">KID domain-containing protein</fullName>
    </recommendedName>
</protein>
<feature type="region of interest" description="Disordered" evidence="6">
    <location>
        <begin position="1"/>
        <end position="55"/>
    </location>
</feature>
<keyword evidence="3" id="KW-0238">DNA-binding</keyword>
<dbReference type="Ensembl" id="ENSLCNT00005018339.1">
    <property type="protein sequence ID" value="ENSLCNP00005016353.1"/>
    <property type="gene ID" value="ENSLCNG00005010781.1"/>
</dbReference>
<comment type="subcellular location">
    <subcellularLocation>
        <location evidence="1">Nucleus</location>
    </subcellularLocation>
</comment>
<accession>A0A667H798</accession>
<keyword evidence="5" id="KW-0539">Nucleus</keyword>
<evidence type="ECO:0000256" key="5">
    <source>
        <dbReference type="ARBA" id="ARBA00023242"/>
    </source>
</evidence>
<reference evidence="8" key="2">
    <citation type="submission" date="2025-09" db="UniProtKB">
        <authorList>
            <consortium name="Ensembl"/>
        </authorList>
    </citation>
    <scope>IDENTIFICATION</scope>
</reference>